<evidence type="ECO:0000256" key="1">
    <source>
        <dbReference type="ARBA" id="ARBA00005765"/>
    </source>
</evidence>
<dbReference type="OrthoDB" id="1730074at2759"/>
<keyword evidence="10" id="KW-1185">Reference proteome</keyword>
<dbReference type="AlphaFoldDB" id="A0A267GIP4"/>
<comment type="catalytic activity">
    <reaction evidence="7 8">
        <text>alpha-D-xylose = alpha-D-xylulofuranose</text>
        <dbReference type="Rhea" id="RHEA:22816"/>
        <dbReference type="ChEBI" id="CHEBI:28518"/>
        <dbReference type="ChEBI" id="CHEBI:188998"/>
        <dbReference type="EC" id="5.3.1.5"/>
    </reaction>
</comment>
<dbReference type="EMBL" id="NIVC01000301">
    <property type="protein sequence ID" value="PAA85913.1"/>
    <property type="molecule type" value="Genomic_DNA"/>
</dbReference>
<evidence type="ECO:0000256" key="8">
    <source>
        <dbReference type="RuleBase" id="RU000609"/>
    </source>
</evidence>
<dbReference type="InterPro" id="IPR013452">
    <property type="entry name" value="Xylose_isom_bac"/>
</dbReference>
<dbReference type="InterPro" id="IPR036237">
    <property type="entry name" value="Xyl_isomerase-like_sf"/>
</dbReference>
<dbReference type="PANTHER" id="PTHR48408:SF1">
    <property type="entry name" value="XYLOSE ISOMERASE"/>
    <property type="match status" value="1"/>
</dbReference>
<keyword evidence="3 8" id="KW-0859">Xylose metabolism</keyword>
<keyword evidence="4 8" id="KW-0479">Metal-binding</keyword>
<dbReference type="Gene3D" id="3.20.20.150">
    <property type="entry name" value="Divalent-metal-dependent TIM barrel enzymes"/>
    <property type="match status" value="1"/>
</dbReference>
<dbReference type="GO" id="GO:0009045">
    <property type="term" value="F:xylose isomerase activity"/>
    <property type="evidence" value="ECO:0007669"/>
    <property type="project" value="UniProtKB-EC"/>
</dbReference>
<dbReference type="HAMAP" id="MF_00455">
    <property type="entry name" value="Xylose_isom_A"/>
    <property type="match status" value="1"/>
</dbReference>
<dbReference type="PANTHER" id="PTHR48408">
    <property type="match status" value="1"/>
</dbReference>
<dbReference type="PRINTS" id="PR00688">
    <property type="entry name" value="XYLOSISMRASE"/>
</dbReference>
<dbReference type="NCBIfam" id="NF003998">
    <property type="entry name" value="PRK05474.1"/>
    <property type="match status" value="1"/>
</dbReference>
<dbReference type="STRING" id="282301.A0A267GIP4"/>
<protein>
    <recommendedName>
        <fullName evidence="2 8">Xylose isomerase</fullName>
        <ecNumber evidence="2 8">5.3.1.5</ecNumber>
    </recommendedName>
</protein>
<dbReference type="PROSITE" id="PS51415">
    <property type="entry name" value="XYLOSE_ISOMERASE"/>
    <property type="match status" value="1"/>
</dbReference>
<evidence type="ECO:0000313" key="10">
    <source>
        <dbReference type="Proteomes" id="UP000215902"/>
    </source>
</evidence>
<dbReference type="GO" id="GO:0042732">
    <property type="term" value="P:D-xylose metabolic process"/>
    <property type="evidence" value="ECO:0007669"/>
    <property type="project" value="UniProtKB-KW"/>
</dbReference>
<comment type="similarity">
    <text evidence="1 8">Belongs to the xylose isomerase family.</text>
</comment>
<dbReference type="InterPro" id="IPR001998">
    <property type="entry name" value="Xylose_isomerase"/>
</dbReference>
<evidence type="ECO:0000313" key="9">
    <source>
        <dbReference type="EMBL" id="PAA85913.1"/>
    </source>
</evidence>
<dbReference type="Proteomes" id="UP000215902">
    <property type="component" value="Unassembled WGS sequence"/>
</dbReference>
<sequence length="441" mass="49080">MAEKVEYFPGIGKIQYCPDAPPTETLCFKYYNPSEVILGKPMSDWLRFSVVFWHTFRGTGLDPFGAPTLSRAWNRPAETVDDAKRRLNAAFEFFTKLGVQFYTFHDRDIAPEGASLAETNANLEAVVEHALELQQRTGVQLLWATCNLFSNPRYMHGAATSPLAEVFAYAGAQVKKGLEVAKKLGALNYVFWGGREGYASLLNTRLREELDHMANFFRMVVAYKKKIGFTGQLLIEPKPKEPTSHQYDYDAMTVIGFLRTYGLQEEFKLNIEPNHTTLAGHCHEHDIAMASAFGCLGSVDANTGSPELGWDTDQFPMSVRDCTAVMRYVLAQGGLAPGGLNFDCKVRRESTSLTDMFAAHIGAMDTFARGLRCAAKMQQDGVLDGLVATRYASYRDSELGRSIADGTATLESLEAHILKHGEPEVPSGQQETFELIFNRYL</sequence>
<dbReference type="SUPFAM" id="SSF51658">
    <property type="entry name" value="Xylose isomerase-like"/>
    <property type="match status" value="1"/>
</dbReference>
<gene>
    <name evidence="9" type="ORF">BOX15_Mlig003580g1</name>
</gene>
<keyword evidence="5 8" id="KW-0413">Isomerase</keyword>
<evidence type="ECO:0000256" key="5">
    <source>
        <dbReference type="ARBA" id="ARBA00023235"/>
    </source>
</evidence>
<evidence type="ECO:0000256" key="6">
    <source>
        <dbReference type="ARBA" id="ARBA00023277"/>
    </source>
</evidence>
<evidence type="ECO:0000256" key="7">
    <source>
        <dbReference type="ARBA" id="ARBA00033659"/>
    </source>
</evidence>
<comment type="caution">
    <text evidence="9">The sequence shown here is derived from an EMBL/GenBank/DDBJ whole genome shotgun (WGS) entry which is preliminary data.</text>
</comment>
<reference evidence="9 10" key="1">
    <citation type="submission" date="2017-06" db="EMBL/GenBank/DDBJ databases">
        <title>A platform for efficient transgenesis in Macrostomum lignano, a flatworm model organism for stem cell research.</title>
        <authorList>
            <person name="Berezikov E."/>
        </authorList>
    </citation>
    <scope>NUCLEOTIDE SEQUENCE [LARGE SCALE GENOMIC DNA]</scope>
    <source>
        <strain evidence="9">DV1</strain>
        <tissue evidence="9">Whole organism</tissue>
    </source>
</reference>
<proteinExistence type="inferred from homology"/>
<dbReference type="NCBIfam" id="TIGR02630">
    <property type="entry name" value="xylose_isom_A"/>
    <property type="match status" value="1"/>
</dbReference>
<organism evidence="9 10">
    <name type="scientific">Macrostomum lignano</name>
    <dbReference type="NCBI Taxonomy" id="282301"/>
    <lineage>
        <taxon>Eukaryota</taxon>
        <taxon>Metazoa</taxon>
        <taxon>Spiralia</taxon>
        <taxon>Lophotrochozoa</taxon>
        <taxon>Platyhelminthes</taxon>
        <taxon>Rhabditophora</taxon>
        <taxon>Macrostomorpha</taxon>
        <taxon>Macrostomida</taxon>
        <taxon>Macrostomidae</taxon>
        <taxon>Macrostomum</taxon>
    </lineage>
</organism>
<dbReference type="GO" id="GO:0046872">
    <property type="term" value="F:metal ion binding"/>
    <property type="evidence" value="ECO:0007669"/>
    <property type="project" value="UniProtKB-KW"/>
</dbReference>
<keyword evidence="6 8" id="KW-0119">Carbohydrate metabolism</keyword>
<evidence type="ECO:0000256" key="3">
    <source>
        <dbReference type="ARBA" id="ARBA00022629"/>
    </source>
</evidence>
<name>A0A267GIP4_9PLAT</name>
<evidence type="ECO:0000256" key="2">
    <source>
        <dbReference type="ARBA" id="ARBA00011958"/>
    </source>
</evidence>
<evidence type="ECO:0000256" key="4">
    <source>
        <dbReference type="ARBA" id="ARBA00022723"/>
    </source>
</evidence>
<dbReference type="EC" id="5.3.1.5" evidence="2 8"/>
<accession>A0A267GIP4</accession>